<protein>
    <recommendedName>
        <fullName evidence="5">Nuclease HARBI1</fullName>
    </recommendedName>
</protein>
<comment type="caution">
    <text evidence="1">The sequence shown here is derived from an EMBL/GenBank/DDBJ whole genome shotgun (WGS) entry which is preliminary data.</text>
</comment>
<gene>
    <name evidence="1" type="ORF">BJG266_LOCUS29754</name>
    <name evidence="2" type="ORF">QVE165_LOCUS42583</name>
</gene>
<name>A0A815A8W7_9BILA</name>
<evidence type="ECO:0000313" key="3">
    <source>
        <dbReference type="Proteomes" id="UP000663832"/>
    </source>
</evidence>
<reference evidence="1" key="1">
    <citation type="submission" date="2021-02" db="EMBL/GenBank/DDBJ databases">
        <authorList>
            <person name="Nowell W R."/>
        </authorList>
    </citation>
    <scope>NUCLEOTIDE SEQUENCE</scope>
</reference>
<evidence type="ECO:0000313" key="4">
    <source>
        <dbReference type="Proteomes" id="UP000663877"/>
    </source>
</evidence>
<evidence type="ECO:0000313" key="2">
    <source>
        <dbReference type="EMBL" id="CAF1486413.1"/>
    </source>
</evidence>
<evidence type="ECO:0000313" key="1">
    <source>
        <dbReference type="EMBL" id="CAF1254120.1"/>
    </source>
</evidence>
<dbReference type="EMBL" id="CAJNOI010000354">
    <property type="protein sequence ID" value="CAF1254120.1"/>
    <property type="molecule type" value="Genomic_DNA"/>
</dbReference>
<proteinExistence type="predicted"/>
<dbReference type="OrthoDB" id="6627079at2759"/>
<dbReference type="AlphaFoldDB" id="A0A815A8W7"/>
<accession>A0A815A8W7</accession>
<sequence>MSENIFKYNFRIKWSTFMELADEIGPYLYKNETYLRQAIPVHKRTACTLYLLGSTSELRTVGNFFGVGKTIAAAILHEFCNILADTCFHRFIKFPTTDDEIKDTTDEFLIKSGYPMCIRCLDGTYISIQPPSGEECDYYNYRNTT</sequence>
<dbReference type="Proteomes" id="UP000663832">
    <property type="component" value="Unassembled WGS sequence"/>
</dbReference>
<dbReference type="Proteomes" id="UP000663877">
    <property type="component" value="Unassembled WGS sequence"/>
</dbReference>
<dbReference type="EMBL" id="CAJNOM010000528">
    <property type="protein sequence ID" value="CAF1486413.1"/>
    <property type="molecule type" value="Genomic_DNA"/>
</dbReference>
<evidence type="ECO:0008006" key="5">
    <source>
        <dbReference type="Google" id="ProtNLM"/>
    </source>
</evidence>
<organism evidence="1 4">
    <name type="scientific">Adineta steineri</name>
    <dbReference type="NCBI Taxonomy" id="433720"/>
    <lineage>
        <taxon>Eukaryota</taxon>
        <taxon>Metazoa</taxon>
        <taxon>Spiralia</taxon>
        <taxon>Gnathifera</taxon>
        <taxon>Rotifera</taxon>
        <taxon>Eurotatoria</taxon>
        <taxon>Bdelloidea</taxon>
        <taxon>Adinetida</taxon>
        <taxon>Adinetidae</taxon>
        <taxon>Adineta</taxon>
    </lineage>
</organism>
<keyword evidence="3" id="KW-1185">Reference proteome</keyword>